<comment type="caution">
    <text evidence="2">The sequence shown here is derived from an EMBL/GenBank/DDBJ whole genome shotgun (WGS) entry which is preliminary data.</text>
</comment>
<feature type="transmembrane region" description="Helical" evidence="1">
    <location>
        <begin position="87"/>
        <end position="108"/>
    </location>
</feature>
<feature type="transmembrane region" description="Helical" evidence="1">
    <location>
        <begin position="29"/>
        <end position="50"/>
    </location>
</feature>
<name>A0A822ZRB1_NELNU</name>
<keyword evidence="1" id="KW-1133">Transmembrane helix</keyword>
<dbReference type="Proteomes" id="UP000607653">
    <property type="component" value="Unassembled WGS sequence"/>
</dbReference>
<reference evidence="2 3" key="1">
    <citation type="journal article" date="2020" name="Mol. Biol. Evol.">
        <title>Distinct Expression and Methylation Patterns for Genes with Different Fates following a Single Whole-Genome Duplication in Flowering Plants.</title>
        <authorList>
            <person name="Shi T."/>
            <person name="Rahmani R.S."/>
            <person name="Gugger P.F."/>
            <person name="Wang M."/>
            <person name="Li H."/>
            <person name="Zhang Y."/>
            <person name="Li Z."/>
            <person name="Wang Q."/>
            <person name="Van de Peer Y."/>
            <person name="Marchal K."/>
            <person name="Chen J."/>
        </authorList>
    </citation>
    <scope>NUCLEOTIDE SEQUENCE [LARGE SCALE GENOMIC DNA]</scope>
    <source>
        <tissue evidence="2">Leaf</tissue>
    </source>
</reference>
<gene>
    <name evidence="2" type="ORF">HUJ06_004195</name>
</gene>
<dbReference type="EMBL" id="DUZY01000007">
    <property type="protein sequence ID" value="DAD45965.1"/>
    <property type="molecule type" value="Genomic_DNA"/>
</dbReference>
<evidence type="ECO:0000313" key="3">
    <source>
        <dbReference type="Proteomes" id="UP000607653"/>
    </source>
</evidence>
<keyword evidence="3" id="KW-1185">Reference proteome</keyword>
<evidence type="ECO:0000256" key="1">
    <source>
        <dbReference type="SAM" id="Phobius"/>
    </source>
</evidence>
<keyword evidence="1" id="KW-0812">Transmembrane</keyword>
<protein>
    <submittedName>
        <fullName evidence="2">Uncharacterized protein</fullName>
    </submittedName>
</protein>
<dbReference type="AlphaFoldDB" id="A0A822ZRB1"/>
<proteinExistence type="predicted"/>
<evidence type="ECO:0000313" key="2">
    <source>
        <dbReference type="EMBL" id="DAD45965.1"/>
    </source>
</evidence>
<feature type="transmembrane region" description="Helical" evidence="1">
    <location>
        <begin position="62"/>
        <end position="81"/>
    </location>
</feature>
<sequence length="152" mass="17554">MVSLHSILKFLVFIIVELLQFKSQTGTTYSSNLIISVLAILVYCVAHFYYSNGSDRRALKFILYHIRNLSAALMVGSLVLIFMPHAIIRWIISLFYIFLLLPLLRFIIDQVQQWVCRRILTAVDHALQILYRLMMKRPLSNPVPVSDGPDMV</sequence>
<keyword evidence="1" id="KW-0472">Membrane</keyword>
<organism evidence="2 3">
    <name type="scientific">Nelumbo nucifera</name>
    <name type="common">Sacred lotus</name>
    <dbReference type="NCBI Taxonomy" id="4432"/>
    <lineage>
        <taxon>Eukaryota</taxon>
        <taxon>Viridiplantae</taxon>
        <taxon>Streptophyta</taxon>
        <taxon>Embryophyta</taxon>
        <taxon>Tracheophyta</taxon>
        <taxon>Spermatophyta</taxon>
        <taxon>Magnoliopsida</taxon>
        <taxon>Proteales</taxon>
        <taxon>Nelumbonaceae</taxon>
        <taxon>Nelumbo</taxon>
    </lineage>
</organism>
<accession>A0A822ZRB1</accession>